<dbReference type="PANTHER" id="PTHR22624:SF49">
    <property type="entry name" value="CYSTEINE PROTEASE"/>
    <property type="match status" value="1"/>
</dbReference>
<gene>
    <name evidence="13" type="ORF">PPNO1_LOCUS5361</name>
</gene>
<dbReference type="Pfam" id="PF03416">
    <property type="entry name" value="Peptidase_C54"/>
    <property type="match status" value="1"/>
</dbReference>
<dbReference type="GO" id="GO:0016485">
    <property type="term" value="P:protein processing"/>
    <property type="evidence" value="ECO:0007669"/>
    <property type="project" value="TreeGrafter"/>
</dbReference>
<sequence length="106" mass="12251">MLEEMHYSTEEVDSCHTRRLRKLHVKEMDPSMLIGFIIQDEEDWVEWRKSIKHVQGKAVIHVSDVHPLSGRDPDQRRSVDSVLSLSENEFEVPGNTADGIEVLNQL</sequence>
<dbReference type="InterPro" id="IPR005078">
    <property type="entry name" value="Peptidase_C54"/>
</dbReference>
<comment type="catalytic activity">
    <reaction evidence="10">
        <text>[protein]-C-terminal L-amino acid-glycyl-phosphatidylethanolamide + H2O = [protein]-C-terminal L-amino acid-glycine + a 1,2-diacyl-sn-glycero-3-phosphoethanolamine</text>
        <dbReference type="Rhea" id="RHEA:67548"/>
        <dbReference type="Rhea" id="RHEA-COMP:17323"/>
        <dbReference type="Rhea" id="RHEA-COMP:17324"/>
        <dbReference type="ChEBI" id="CHEBI:15377"/>
        <dbReference type="ChEBI" id="CHEBI:64612"/>
        <dbReference type="ChEBI" id="CHEBI:172940"/>
        <dbReference type="ChEBI" id="CHEBI:172941"/>
    </reaction>
    <physiologicalReaction direction="left-to-right" evidence="10">
        <dbReference type="Rhea" id="RHEA:67549"/>
    </physiologicalReaction>
</comment>
<protein>
    <recommendedName>
        <fullName evidence="11">Cysteine protease</fullName>
        <ecNumber evidence="11">3.4.22.-</ecNumber>
    </recommendedName>
</protein>
<dbReference type="GO" id="GO:0000045">
    <property type="term" value="P:autophagosome assembly"/>
    <property type="evidence" value="ECO:0007669"/>
    <property type="project" value="TreeGrafter"/>
</dbReference>
<comment type="function">
    <text evidence="11">Required for selective autophagic degradation of the nucleus (nucleophagy) as well as for mitophagy which contributes to regulate mitochondrial quantity and quality by eliminating the mitochondria to a basal level to fulfill cellular energy requirements and preventing excess ROS production.</text>
</comment>
<dbReference type="GO" id="GO:0000407">
    <property type="term" value="C:phagophore assembly site"/>
    <property type="evidence" value="ECO:0007669"/>
    <property type="project" value="UniProtKB-SubCell"/>
</dbReference>
<evidence type="ECO:0000313" key="14">
    <source>
        <dbReference type="Proteomes" id="UP000838763"/>
    </source>
</evidence>
<dbReference type="GO" id="GO:0005634">
    <property type="term" value="C:nucleus"/>
    <property type="evidence" value="ECO:0007669"/>
    <property type="project" value="UniProtKB-SubCell"/>
</dbReference>
<dbReference type="GO" id="GO:0000423">
    <property type="term" value="P:mitophagy"/>
    <property type="evidence" value="ECO:0007669"/>
    <property type="project" value="TreeGrafter"/>
</dbReference>
<dbReference type="GO" id="GO:0015031">
    <property type="term" value="P:protein transport"/>
    <property type="evidence" value="ECO:0007669"/>
    <property type="project" value="UniProtKB-KW"/>
</dbReference>
<keyword evidence="5 11" id="KW-0645">Protease</keyword>
<evidence type="ECO:0000256" key="1">
    <source>
        <dbReference type="ARBA" id="ARBA00004329"/>
    </source>
</evidence>
<evidence type="ECO:0000256" key="9">
    <source>
        <dbReference type="ARBA" id="ARBA00023006"/>
    </source>
</evidence>
<dbReference type="EC" id="3.4.22.-" evidence="11"/>
<comment type="similarity">
    <text evidence="2 11">Belongs to the peptidase C54 family.</text>
</comment>
<evidence type="ECO:0000256" key="11">
    <source>
        <dbReference type="RuleBase" id="RU363115"/>
    </source>
</evidence>
<evidence type="ECO:0000256" key="4">
    <source>
        <dbReference type="ARBA" id="ARBA00022490"/>
    </source>
</evidence>
<keyword evidence="3" id="KW-0813">Transport</keyword>
<dbReference type="InterPro" id="IPR046792">
    <property type="entry name" value="Peptidase_C54_cat"/>
</dbReference>
<keyword evidence="8" id="KW-0653">Protein transport</keyword>
<dbReference type="Proteomes" id="UP000838763">
    <property type="component" value="Unassembled WGS sequence"/>
</dbReference>
<name>A0A9P1H5G5_9PEZI</name>
<keyword evidence="7" id="KW-0788">Thiol protease</keyword>
<dbReference type="InterPro" id="IPR038765">
    <property type="entry name" value="Papain-like_cys_pep_sf"/>
</dbReference>
<proteinExistence type="inferred from homology"/>
<comment type="caution">
    <text evidence="13">The sequence shown here is derived from an EMBL/GenBank/DDBJ whole genome shotgun (WGS) entry which is preliminary data.</text>
</comment>
<dbReference type="OrthoDB" id="2960936at2759"/>
<keyword evidence="4 11" id="KW-0963">Cytoplasm</keyword>
<dbReference type="EMBL" id="CALLCH030000012">
    <property type="protein sequence ID" value="CAI4215654.1"/>
    <property type="molecule type" value="Genomic_DNA"/>
</dbReference>
<evidence type="ECO:0000256" key="10">
    <source>
        <dbReference type="ARBA" id="ARBA00029362"/>
    </source>
</evidence>
<keyword evidence="6 11" id="KW-0378">Hydrolase</keyword>
<dbReference type="GO" id="GO:0035973">
    <property type="term" value="P:aggrephagy"/>
    <property type="evidence" value="ECO:0007669"/>
    <property type="project" value="TreeGrafter"/>
</dbReference>
<dbReference type="GO" id="GO:0034727">
    <property type="term" value="P:piecemeal microautophagy of the nucleus"/>
    <property type="evidence" value="ECO:0007669"/>
    <property type="project" value="TreeGrafter"/>
</dbReference>
<evidence type="ECO:0000256" key="3">
    <source>
        <dbReference type="ARBA" id="ARBA00022448"/>
    </source>
</evidence>
<reference evidence="13" key="1">
    <citation type="submission" date="2022-11" db="EMBL/GenBank/DDBJ databases">
        <authorList>
            <person name="Scott C."/>
            <person name="Bruce N."/>
        </authorList>
    </citation>
    <scope>NUCLEOTIDE SEQUENCE</scope>
</reference>
<keyword evidence="14" id="KW-1185">Reference proteome</keyword>
<dbReference type="GO" id="GO:0019786">
    <property type="term" value="F:protein-phosphatidylethanolamide deconjugating activity"/>
    <property type="evidence" value="ECO:0007669"/>
    <property type="project" value="InterPro"/>
</dbReference>
<dbReference type="AlphaFoldDB" id="A0A9P1H5G5"/>
<feature type="domain" description="Peptidase C54 catalytic" evidence="12">
    <location>
        <begin position="4"/>
        <end position="49"/>
    </location>
</feature>
<evidence type="ECO:0000313" key="13">
    <source>
        <dbReference type="EMBL" id="CAI4215654.1"/>
    </source>
</evidence>
<evidence type="ECO:0000256" key="2">
    <source>
        <dbReference type="ARBA" id="ARBA00010958"/>
    </source>
</evidence>
<evidence type="ECO:0000256" key="6">
    <source>
        <dbReference type="ARBA" id="ARBA00022801"/>
    </source>
</evidence>
<evidence type="ECO:0000256" key="7">
    <source>
        <dbReference type="ARBA" id="ARBA00022807"/>
    </source>
</evidence>
<comment type="subcellular location">
    <subcellularLocation>
        <location evidence="11">Nucleus</location>
    </subcellularLocation>
    <subcellularLocation>
        <location evidence="11">Cytoplasm</location>
    </subcellularLocation>
    <subcellularLocation>
        <location evidence="1">Preautophagosomal structure</location>
    </subcellularLocation>
</comment>
<keyword evidence="11" id="KW-0539">Nucleus</keyword>
<accession>A0A9P1H5G5</accession>
<evidence type="ECO:0000256" key="8">
    <source>
        <dbReference type="ARBA" id="ARBA00022927"/>
    </source>
</evidence>
<evidence type="ECO:0000256" key="5">
    <source>
        <dbReference type="ARBA" id="ARBA00022670"/>
    </source>
</evidence>
<evidence type="ECO:0000259" key="12">
    <source>
        <dbReference type="Pfam" id="PF03416"/>
    </source>
</evidence>
<organism evidence="13 14">
    <name type="scientific">Parascedosporium putredinis</name>
    <dbReference type="NCBI Taxonomy" id="1442378"/>
    <lineage>
        <taxon>Eukaryota</taxon>
        <taxon>Fungi</taxon>
        <taxon>Dikarya</taxon>
        <taxon>Ascomycota</taxon>
        <taxon>Pezizomycotina</taxon>
        <taxon>Sordariomycetes</taxon>
        <taxon>Hypocreomycetidae</taxon>
        <taxon>Microascales</taxon>
        <taxon>Microascaceae</taxon>
        <taxon>Parascedosporium</taxon>
    </lineage>
</organism>
<dbReference type="GO" id="GO:0004197">
    <property type="term" value="F:cysteine-type endopeptidase activity"/>
    <property type="evidence" value="ECO:0007669"/>
    <property type="project" value="TreeGrafter"/>
</dbReference>
<dbReference type="SUPFAM" id="SSF54001">
    <property type="entry name" value="Cysteine proteinases"/>
    <property type="match status" value="1"/>
</dbReference>
<dbReference type="PANTHER" id="PTHR22624">
    <property type="entry name" value="CYSTEINE PROTEASE ATG4"/>
    <property type="match status" value="1"/>
</dbReference>
<keyword evidence="9" id="KW-0072">Autophagy</keyword>